<dbReference type="GO" id="GO:0016788">
    <property type="term" value="F:hydrolase activity, acting on ester bonds"/>
    <property type="evidence" value="ECO:0007669"/>
    <property type="project" value="InterPro"/>
</dbReference>
<protein>
    <submittedName>
        <fullName evidence="7">M14 family metallocarboxypeptidase</fullName>
    </submittedName>
</protein>
<dbReference type="EMBL" id="JACHVA010000141">
    <property type="protein sequence ID" value="MBC2604290.1"/>
    <property type="molecule type" value="Genomic_DNA"/>
</dbReference>
<dbReference type="InterPro" id="IPR055438">
    <property type="entry name" value="AstE_AspA_cat"/>
</dbReference>
<keyword evidence="7" id="KW-0121">Carboxypeptidase</keyword>
<dbReference type="AlphaFoldDB" id="A0A7X1B4L1"/>
<keyword evidence="7" id="KW-0645">Protease</keyword>
<comment type="cofactor">
    <cofactor evidence="1">
        <name>Zn(2+)</name>
        <dbReference type="ChEBI" id="CHEBI:29105"/>
    </cofactor>
</comment>
<evidence type="ECO:0000256" key="2">
    <source>
        <dbReference type="ARBA" id="ARBA00022723"/>
    </source>
</evidence>
<keyword evidence="2" id="KW-0479">Metal-binding</keyword>
<dbReference type="Gene3D" id="3.40.630.10">
    <property type="entry name" value="Zn peptidases"/>
    <property type="match status" value="1"/>
</dbReference>
<dbReference type="GO" id="GO:0004181">
    <property type="term" value="F:metallocarboxypeptidase activity"/>
    <property type="evidence" value="ECO:0007669"/>
    <property type="project" value="InterPro"/>
</dbReference>
<dbReference type="GO" id="GO:0006508">
    <property type="term" value="P:proteolysis"/>
    <property type="evidence" value="ECO:0007669"/>
    <property type="project" value="InterPro"/>
</dbReference>
<feature type="domain" description="Peptidase M14" evidence="6">
    <location>
        <begin position="11"/>
        <end position="256"/>
    </location>
</feature>
<dbReference type="CDD" id="cd06231">
    <property type="entry name" value="M14_REP34-like"/>
    <property type="match status" value="1"/>
</dbReference>
<dbReference type="InterPro" id="IPR000834">
    <property type="entry name" value="Peptidase_M14"/>
</dbReference>
<dbReference type="SUPFAM" id="SSF53187">
    <property type="entry name" value="Zn-dependent exopeptidases"/>
    <property type="match status" value="1"/>
</dbReference>
<proteinExistence type="inferred from homology"/>
<gene>
    <name evidence="7" type="ORF">H5P30_21120</name>
</gene>
<evidence type="ECO:0000313" key="8">
    <source>
        <dbReference type="Proteomes" id="UP000525652"/>
    </source>
</evidence>
<keyword evidence="4" id="KW-0862">Zinc</keyword>
<reference evidence="7 8" key="1">
    <citation type="submission" date="2020-07" db="EMBL/GenBank/DDBJ databases">
        <authorList>
            <person name="Feng X."/>
        </authorList>
    </citation>
    <scope>NUCLEOTIDE SEQUENCE [LARGE SCALE GENOMIC DNA]</scope>
    <source>
        <strain evidence="7 8">JCM14086</strain>
    </source>
</reference>
<sequence length="265" mass="29370">MNREKGREQSPPGDLFSVPEYLERIRDLGVSAGFSVEMFAEVSGFSLPVLTRNLNAEKSLYVSSGVHGDEPAGPLAIAQALESGAFSDEFGWVIFPVLNPTGLVRGTRETADGVDLNRDYKAFQAAESVAHCRCLAGSGWKFQAALGLHEDWEAQGGYLYEHNPRAYANPCQGLLFSIERTVGLDASGEIDGWPTTSPGLIHPPSNPELRDLWPEQIYLLQHHTTMSYTLETPSEFPLEKRVNAHAEALRIFGDPLQWIEDRRRT</sequence>
<comment type="similarity">
    <text evidence="5">Belongs to the peptidase M14 family.</text>
</comment>
<evidence type="ECO:0000256" key="3">
    <source>
        <dbReference type="ARBA" id="ARBA00022801"/>
    </source>
</evidence>
<organism evidence="7 8">
    <name type="scientific">Puniceicoccus vermicola</name>
    <dbReference type="NCBI Taxonomy" id="388746"/>
    <lineage>
        <taxon>Bacteria</taxon>
        <taxon>Pseudomonadati</taxon>
        <taxon>Verrucomicrobiota</taxon>
        <taxon>Opitutia</taxon>
        <taxon>Puniceicoccales</taxon>
        <taxon>Puniceicoccaceae</taxon>
        <taxon>Puniceicoccus</taxon>
    </lineage>
</organism>
<dbReference type="PROSITE" id="PS52035">
    <property type="entry name" value="PEPTIDASE_M14"/>
    <property type="match status" value="1"/>
</dbReference>
<feature type="active site" description="Proton donor/acceptor" evidence="5">
    <location>
        <position position="231"/>
    </location>
</feature>
<evidence type="ECO:0000256" key="5">
    <source>
        <dbReference type="PROSITE-ProRule" id="PRU01379"/>
    </source>
</evidence>
<name>A0A7X1B4L1_9BACT</name>
<evidence type="ECO:0000313" key="7">
    <source>
        <dbReference type="EMBL" id="MBC2604290.1"/>
    </source>
</evidence>
<keyword evidence="3" id="KW-0378">Hydrolase</keyword>
<dbReference type="Pfam" id="PF24827">
    <property type="entry name" value="AstE_AspA_cat"/>
    <property type="match status" value="1"/>
</dbReference>
<keyword evidence="8" id="KW-1185">Reference proteome</keyword>
<evidence type="ECO:0000256" key="4">
    <source>
        <dbReference type="ARBA" id="ARBA00022833"/>
    </source>
</evidence>
<dbReference type="GO" id="GO:0008270">
    <property type="term" value="F:zinc ion binding"/>
    <property type="evidence" value="ECO:0007669"/>
    <property type="project" value="InterPro"/>
</dbReference>
<dbReference type="Proteomes" id="UP000525652">
    <property type="component" value="Unassembled WGS sequence"/>
</dbReference>
<evidence type="ECO:0000256" key="1">
    <source>
        <dbReference type="ARBA" id="ARBA00001947"/>
    </source>
</evidence>
<accession>A0A7X1B4L1</accession>
<comment type="caution">
    <text evidence="7">The sequence shown here is derived from an EMBL/GenBank/DDBJ whole genome shotgun (WGS) entry which is preliminary data.</text>
</comment>
<evidence type="ECO:0000259" key="6">
    <source>
        <dbReference type="PROSITE" id="PS52035"/>
    </source>
</evidence>